<sequence length="252" mass="26471">MTPTPDHTGSTQDAARQEAAQVKDKAQGAAQDVAATAREEVRQVTAEATDQFRTLASSAQDEFYSQAETQQKRLAEQSRTVTDDLHRLARGERPESPMVGQIVAMLAERAEKFTTELDTKQPAELLDDVRRFAARRPGTFLAIAAGVGLVAGRLTRGLADGEQTKPSAGAVAAPTGAPQPTITPPPVTPPHTPVGEVPETGLGGYPGHMPGTPPVGYSDTPIGDSLGGLPSDGTGQRPGGYRDDAADWGEQR</sequence>
<dbReference type="EMBL" id="JAVDXZ010000001">
    <property type="protein sequence ID" value="MDR7329952.1"/>
    <property type="molecule type" value="Genomic_DNA"/>
</dbReference>
<feature type="region of interest" description="Disordered" evidence="1">
    <location>
        <begin position="160"/>
        <end position="252"/>
    </location>
</feature>
<evidence type="ECO:0000313" key="2">
    <source>
        <dbReference type="EMBL" id="MDR7329952.1"/>
    </source>
</evidence>
<feature type="compositionally biased region" description="Basic and acidic residues" evidence="1">
    <location>
        <begin position="70"/>
        <end position="83"/>
    </location>
</feature>
<protein>
    <submittedName>
        <fullName evidence="2">ElaB/YqjD/DUF883 family membrane-anchored ribosome-binding protein</fullName>
    </submittedName>
</protein>
<name>A0ABU2A0C6_9CORY</name>
<feature type="compositionally biased region" description="Pro residues" evidence="1">
    <location>
        <begin position="181"/>
        <end position="192"/>
    </location>
</feature>
<feature type="compositionally biased region" description="Basic and acidic residues" evidence="1">
    <location>
        <begin position="240"/>
        <end position="252"/>
    </location>
</feature>
<feature type="region of interest" description="Disordered" evidence="1">
    <location>
        <begin position="1"/>
        <end position="34"/>
    </location>
</feature>
<proteinExistence type="predicted"/>
<gene>
    <name evidence="2" type="ORF">J2S39_001628</name>
</gene>
<comment type="caution">
    <text evidence="2">The sequence shown here is derived from an EMBL/GenBank/DDBJ whole genome shotgun (WGS) entry which is preliminary data.</text>
</comment>
<feature type="region of interest" description="Disordered" evidence="1">
    <location>
        <begin position="63"/>
        <end position="83"/>
    </location>
</feature>
<feature type="compositionally biased region" description="Polar residues" evidence="1">
    <location>
        <begin position="1"/>
        <end position="14"/>
    </location>
</feature>
<dbReference type="Proteomes" id="UP001180840">
    <property type="component" value="Unassembled WGS sequence"/>
</dbReference>
<accession>A0ABU2A0C6</accession>
<organism evidence="2 3">
    <name type="scientific">Corynebacterium guangdongense</name>
    <dbReference type="NCBI Taxonomy" id="1783348"/>
    <lineage>
        <taxon>Bacteria</taxon>
        <taxon>Bacillati</taxon>
        <taxon>Actinomycetota</taxon>
        <taxon>Actinomycetes</taxon>
        <taxon>Mycobacteriales</taxon>
        <taxon>Corynebacteriaceae</taxon>
        <taxon>Corynebacterium</taxon>
    </lineage>
</organism>
<reference evidence="2" key="1">
    <citation type="submission" date="2023-07" db="EMBL/GenBank/DDBJ databases">
        <title>Sequencing the genomes of 1000 actinobacteria strains.</title>
        <authorList>
            <person name="Klenk H.-P."/>
        </authorList>
    </citation>
    <scope>NUCLEOTIDE SEQUENCE</scope>
    <source>
        <strain evidence="2">DSM 107476</strain>
    </source>
</reference>
<evidence type="ECO:0000313" key="3">
    <source>
        <dbReference type="Proteomes" id="UP001180840"/>
    </source>
</evidence>
<evidence type="ECO:0000256" key="1">
    <source>
        <dbReference type="SAM" id="MobiDB-lite"/>
    </source>
</evidence>
<keyword evidence="3" id="KW-1185">Reference proteome</keyword>
<dbReference type="RefSeq" id="WP_290195198.1">
    <property type="nucleotide sequence ID" value="NZ_CP047654.1"/>
</dbReference>